<comment type="caution">
    <text evidence="1">The sequence shown here is derived from an EMBL/GenBank/DDBJ whole genome shotgun (WGS) entry which is preliminary data.</text>
</comment>
<evidence type="ECO:0000313" key="2">
    <source>
        <dbReference type="Proteomes" id="UP001232063"/>
    </source>
</evidence>
<name>A0AAE3R5R5_9BACT</name>
<gene>
    <name evidence="1" type="ORF">QNI22_14955</name>
</gene>
<dbReference type="RefSeq" id="WP_314511718.1">
    <property type="nucleotide sequence ID" value="NZ_JASJOU010000004.1"/>
</dbReference>
<proteinExistence type="predicted"/>
<organism evidence="1 2">
    <name type="scientific">Xanthocytophaga agilis</name>
    <dbReference type="NCBI Taxonomy" id="3048010"/>
    <lineage>
        <taxon>Bacteria</taxon>
        <taxon>Pseudomonadati</taxon>
        <taxon>Bacteroidota</taxon>
        <taxon>Cytophagia</taxon>
        <taxon>Cytophagales</taxon>
        <taxon>Rhodocytophagaceae</taxon>
        <taxon>Xanthocytophaga</taxon>
    </lineage>
</organism>
<evidence type="ECO:0000313" key="1">
    <source>
        <dbReference type="EMBL" id="MDJ1501964.1"/>
    </source>
</evidence>
<sequence>MEYKYIIFNLRKNRSEEYSWDNLPDWFWSLFIDNLGKFGITKIGFERVVDQKDMDKSGLQDYLKEAGKLKYDPFHTRNESSIQGFYLTEQLKEKLKTIPLVYFNAIEEDLPFDEIIFFKDDSEKFLVVPYENFVMLKNFSESEYDILMSIDKRFIGNIDSFN</sequence>
<accession>A0AAE3R5R5</accession>
<dbReference type="EMBL" id="JASJOU010000004">
    <property type="protein sequence ID" value="MDJ1501964.1"/>
    <property type="molecule type" value="Genomic_DNA"/>
</dbReference>
<protein>
    <submittedName>
        <fullName evidence="1">Uncharacterized protein</fullName>
    </submittedName>
</protein>
<dbReference type="AlphaFoldDB" id="A0AAE3R5R5"/>
<keyword evidence="2" id="KW-1185">Reference proteome</keyword>
<dbReference type="Proteomes" id="UP001232063">
    <property type="component" value="Unassembled WGS sequence"/>
</dbReference>
<reference evidence="1" key="1">
    <citation type="submission" date="2023-05" db="EMBL/GenBank/DDBJ databases">
        <authorList>
            <person name="Zhang X."/>
        </authorList>
    </citation>
    <scope>NUCLEOTIDE SEQUENCE</scope>
    <source>
        <strain evidence="1">BD1B2-1</strain>
    </source>
</reference>